<evidence type="ECO:0000256" key="1">
    <source>
        <dbReference type="SAM" id="MobiDB-lite"/>
    </source>
</evidence>
<keyword evidence="3" id="KW-1185">Reference proteome</keyword>
<feature type="compositionally biased region" description="Polar residues" evidence="1">
    <location>
        <begin position="11"/>
        <end position="29"/>
    </location>
</feature>
<feature type="region of interest" description="Disordered" evidence="1">
    <location>
        <begin position="1"/>
        <end position="77"/>
    </location>
</feature>
<dbReference type="AlphaFoldDB" id="A0ABD1MPI4"/>
<dbReference type="Proteomes" id="UP001603857">
    <property type="component" value="Unassembled WGS sequence"/>
</dbReference>
<sequence length="77" mass="8333">MSAIDPVTVVGQPSSGNQESQNETTSSQGAIDPVTLVEQPISDNQESQNETTSSQGSTDKEADLYKFFYTQRNMADT</sequence>
<proteinExistence type="predicted"/>
<comment type="caution">
    <text evidence="2">The sequence shown here is derived from an EMBL/GenBank/DDBJ whole genome shotgun (WGS) entry which is preliminary data.</text>
</comment>
<accession>A0ABD1MPI4</accession>
<feature type="compositionally biased region" description="Polar residues" evidence="1">
    <location>
        <begin position="41"/>
        <end position="57"/>
    </location>
</feature>
<protein>
    <submittedName>
        <fullName evidence="2">Uncharacterized protein</fullName>
    </submittedName>
</protein>
<organism evidence="2 3">
    <name type="scientific">Flemingia macrophylla</name>
    <dbReference type="NCBI Taxonomy" id="520843"/>
    <lineage>
        <taxon>Eukaryota</taxon>
        <taxon>Viridiplantae</taxon>
        <taxon>Streptophyta</taxon>
        <taxon>Embryophyta</taxon>
        <taxon>Tracheophyta</taxon>
        <taxon>Spermatophyta</taxon>
        <taxon>Magnoliopsida</taxon>
        <taxon>eudicotyledons</taxon>
        <taxon>Gunneridae</taxon>
        <taxon>Pentapetalae</taxon>
        <taxon>rosids</taxon>
        <taxon>fabids</taxon>
        <taxon>Fabales</taxon>
        <taxon>Fabaceae</taxon>
        <taxon>Papilionoideae</taxon>
        <taxon>50 kb inversion clade</taxon>
        <taxon>NPAAA clade</taxon>
        <taxon>indigoferoid/millettioid clade</taxon>
        <taxon>Phaseoleae</taxon>
        <taxon>Flemingia</taxon>
    </lineage>
</organism>
<name>A0ABD1MPI4_9FABA</name>
<reference evidence="2 3" key="1">
    <citation type="submission" date="2024-08" db="EMBL/GenBank/DDBJ databases">
        <title>Insights into the chromosomal genome structure of Flemingia macrophylla.</title>
        <authorList>
            <person name="Ding Y."/>
            <person name="Zhao Y."/>
            <person name="Bi W."/>
            <person name="Wu M."/>
            <person name="Zhao G."/>
            <person name="Gong Y."/>
            <person name="Li W."/>
            <person name="Zhang P."/>
        </authorList>
    </citation>
    <scope>NUCLEOTIDE SEQUENCE [LARGE SCALE GENOMIC DNA]</scope>
    <source>
        <strain evidence="2">DYQJB</strain>
        <tissue evidence="2">Leaf</tissue>
    </source>
</reference>
<evidence type="ECO:0000313" key="2">
    <source>
        <dbReference type="EMBL" id="KAL2336980.1"/>
    </source>
</evidence>
<evidence type="ECO:0000313" key="3">
    <source>
        <dbReference type="Proteomes" id="UP001603857"/>
    </source>
</evidence>
<gene>
    <name evidence="2" type="ORF">Fmac_011426</name>
</gene>
<dbReference type="EMBL" id="JBGMDY010000004">
    <property type="protein sequence ID" value="KAL2336980.1"/>
    <property type="molecule type" value="Genomic_DNA"/>
</dbReference>